<reference evidence="2" key="1">
    <citation type="submission" date="2023-07" db="EMBL/GenBank/DDBJ databases">
        <title>draft genome sequence of fig (Ficus carica).</title>
        <authorList>
            <person name="Takahashi T."/>
            <person name="Nishimura K."/>
        </authorList>
    </citation>
    <scope>NUCLEOTIDE SEQUENCE</scope>
</reference>
<evidence type="ECO:0000313" key="2">
    <source>
        <dbReference type="EMBL" id="GMN58185.1"/>
    </source>
</evidence>
<evidence type="ECO:0000256" key="1">
    <source>
        <dbReference type="SAM" id="Phobius"/>
    </source>
</evidence>
<dbReference type="Proteomes" id="UP001187192">
    <property type="component" value="Unassembled WGS sequence"/>
</dbReference>
<gene>
    <name evidence="2" type="ORF">TIFTF001_027281</name>
</gene>
<organism evidence="2 3">
    <name type="scientific">Ficus carica</name>
    <name type="common">Common fig</name>
    <dbReference type="NCBI Taxonomy" id="3494"/>
    <lineage>
        <taxon>Eukaryota</taxon>
        <taxon>Viridiplantae</taxon>
        <taxon>Streptophyta</taxon>
        <taxon>Embryophyta</taxon>
        <taxon>Tracheophyta</taxon>
        <taxon>Spermatophyta</taxon>
        <taxon>Magnoliopsida</taxon>
        <taxon>eudicotyledons</taxon>
        <taxon>Gunneridae</taxon>
        <taxon>Pentapetalae</taxon>
        <taxon>rosids</taxon>
        <taxon>fabids</taxon>
        <taxon>Rosales</taxon>
        <taxon>Moraceae</taxon>
        <taxon>Ficeae</taxon>
        <taxon>Ficus</taxon>
    </lineage>
</organism>
<protein>
    <submittedName>
        <fullName evidence="2">Uncharacterized protein</fullName>
    </submittedName>
</protein>
<accession>A0AA88DMX4</accession>
<proteinExistence type="predicted"/>
<keyword evidence="1" id="KW-1133">Transmembrane helix</keyword>
<keyword evidence="3" id="KW-1185">Reference proteome</keyword>
<keyword evidence="1" id="KW-0472">Membrane</keyword>
<dbReference type="AlphaFoldDB" id="A0AA88DMX4"/>
<comment type="caution">
    <text evidence="2">The sequence shown here is derived from an EMBL/GenBank/DDBJ whole genome shotgun (WGS) entry which is preliminary data.</text>
</comment>
<name>A0AA88DMX4_FICCA</name>
<feature type="transmembrane region" description="Helical" evidence="1">
    <location>
        <begin position="24"/>
        <end position="46"/>
    </location>
</feature>
<sequence>MMAAEVNLEINSQIENPYQSFHDIMLILPTLPCIPIALFTTYLSAINSYTSIGVLRLCNSK</sequence>
<evidence type="ECO:0000313" key="3">
    <source>
        <dbReference type="Proteomes" id="UP001187192"/>
    </source>
</evidence>
<dbReference type="EMBL" id="BTGU01000076">
    <property type="protein sequence ID" value="GMN58185.1"/>
    <property type="molecule type" value="Genomic_DNA"/>
</dbReference>
<keyword evidence="1" id="KW-0812">Transmembrane</keyword>